<feature type="transmembrane region" description="Helical" evidence="1">
    <location>
        <begin position="249"/>
        <end position="270"/>
    </location>
</feature>
<sequence>MDAVAIKTDKFRGGKRSSNIELFRILSMLMIVAHHYVVNSGLIDCIDTQASLHFQDYFLLLFGWGGKTGINCFVLITGYFMCTSHITKKKLFKLLGEVYFYTVGLWCIFFFTGYEMFSIKGFLKMIFPFFTVANNFTGCFLLFYLLIPFLNKLIHALTEKEHFLLMAWCIGVYVFLPSFAKANVVFNYITWFSILYVIASYIRLYPKEWFSNVTVTGLIAGVSLLLSWVSIIVLAMFSRMVGKGIGLCYFFVADSNKVFALMTGVSAFLFFKNLRIGYSRGINTIAAATFGVLCIHANSDTMRRWLWVDVCNNVGAYQGGNVIIHAVVSVAAIYTVCTIIDMVRIRLIEQPLIRRN</sequence>
<feature type="transmembrane region" description="Helical" evidence="1">
    <location>
        <begin position="217"/>
        <end position="237"/>
    </location>
</feature>
<keyword evidence="1" id="KW-0812">Transmembrane</keyword>
<feature type="transmembrane region" description="Helical" evidence="1">
    <location>
        <begin position="57"/>
        <end position="82"/>
    </location>
</feature>
<protein>
    <submittedName>
        <fullName evidence="3">Acyltransferase</fullName>
    </submittedName>
</protein>
<feature type="transmembrane region" description="Helical" evidence="1">
    <location>
        <begin position="186"/>
        <end position="205"/>
    </location>
</feature>
<dbReference type="RefSeq" id="WP_117553534.1">
    <property type="nucleotide sequence ID" value="NZ_QVFB01000002.1"/>
</dbReference>
<feature type="transmembrane region" description="Helical" evidence="1">
    <location>
        <begin position="21"/>
        <end position="37"/>
    </location>
</feature>
<dbReference type="Proteomes" id="UP000260733">
    <property type="component" value="Unassembled WGS sequence"/>
</dbReference>
<keyword evidence="1" id="KW-0472">Membrane</keyword>
<dbReference type="EMBL" id="QVFB01000002">
    <property type="protein sequence ID" value="RGC21158.1"/>
    <property type="molecule type" value="Genomic_DNA"/>
</dbReference>
<evidence type="ECO:0000313" key="4">
    <source>
        <dbReference type="Proteomes" id="UP000260733"/>
    </source>
</evidence>
<keyword evidence="3" id="KW-0808">Transferase</keyword>
<comment type="caution">
    <text evidence="3">The sequence shown here is derived from an EMBL/GenBank/DDBJ whole genome shotgun (WGS) entry which is preliminary data.</text>
</comment>
<feature type="transmembrane region" description="Helical" evidence="1">
    <location>
        <begin position="126"/>
        <end position="150"/>
    </location>
</feature>
<dbReference type="Pfam" id="PF01757">
    <property type="entry name" value="Acyl_transf_3"/>
    <property type="match status" value="1"/>
</dbReference>
<feature type="transmembrane region" description="Helical" evidence="1">
    <location>
        <begin position="322"/>
        <end position="345"/>
    </location>
</feature>
<reference evidence="3 4" key="1">
    <citation type="submission" date="2018-08" db="EMBL/GenBank/DDBJ databases">
        <title>A genome reference for cultivated species of the human gut microbiota.</title>
        <authorList>
            <person name="Zou Y."/>
            <person name="Xue W."/>
            <person name="Luo G."/>
        </authorList>
    </citation>
    <scope>NUCLEOTIDE SEQUENCE [LARGE SCALE GENOMIC DNA]</scope>
    <source>
        <strain evidence="3 4">AM37-13AC</strain>
    </source>
</reference>
<evidence type="ECO:0000313" key="3">
    <source>
        <dbReference type="EMBL" id="RGC21158.1"/>
    </source>
</evidence>
<dbReference type="AlphaFoldDB" id="A0A3E2W994"/>
<name>A0A3E2W994_9FIRM</name>
<accession>A0A3E2W994</accession>
<feature type="transmembrane region" description="Helical" evidence="1">
    <location>
        <begin position="282"/>
        <end position="299"/>
    </location>
</feature>
<keyword evidence="3" id="KW-0012">Acyltransferase</keyword>
<dbReference type="GO" id="GO:0016747">
    <property type="term" value="F:acyltransferase activity, transferring groups other than amino-acyl groups"/>
    <property type="evidence" value="ECO:0007669"/>
    <property type="project" value="InterPro"/>
</dbReference>
<feature type="transmembrane region" description="Helical" evidence="1">
    <location>
        <begin position="162"/>
        <end position="180"/>
    </location>
</feature>
<dbReference type="InterPro" id="IPR002656">
    <property type="entry name" value="Acyl_transf_3_dom"/>
</dbReference>
<feature type="domain" description="Acyltransferase 3" evidence="2">
    <location>
        <begin position="19"/>
        <end position="340"/>
    </location>
</feature>
<evidence type="ECO:0000259" key="2">
    <source>
        <dbReference type="Pfam" id="PF01757"/>
    </source>
</evidence>
<keyword evidence="1" id="KW-1133">Transmembrane helix</keyword>
<organism evidence="3 4">
    <name type="scientific">Faecalibacterium prausnitzii</name>
    <dbReference type="NCBI Taxonomy" id="853"/>
    <lineage>
        <taxon>Bacteria</taxon>
        <taxon>Bacillati</taxon>
        <taxon>Bacillota</taxon>
        <taxon>Clostridia</taxon>
        <taxon>Eubacteriales</taxon>
        <taxon>Oscillospiraceae</taxon>
        <taxon>Faecalibacterium</taxon>
    </lineage>
</organism>
<feature type="transmembrane region" description="Helical" evidence="1">
    <location>
        <begin position="94"/>
        <end position="114"/>
    </location>
</feature>
<evidence type="ECO:0000256" key="1">
    <source>
        <dbReference type="SAM" id="Phobius"/>
    </source>
</evidence>
<proteinExistence type="predicted"/>
<gene>
    <name evidence="3" type="ORF">DW855_01675</name>
</gene>